<accession>A0ABD3SDH4</accession>
<reference evidence="1 2" key="1">
    <citation type="submission" date="2024-10" db="EMBL/GenBank/DDBJ databases">
        <title>Updated reference genomes for cyclostephanoid diatoms.</title>
        <authorList>
            <person name="Roberts W.R."/>
            <person name="Alverson A.J."/>
        </authorList>
    </citation>
    <scope>NUCLEOTIDE SEQUENCE [LARGE SCALE GENOMIC DNA]</scope>
    <source>
        <strain evidence="1 2">AJA228-03</strain>
    </source>
</reference>
<organism evidence="1 2">
    <name type="scientific">Cyclostephanos tholiformis</name>
    <dbReference type="NCBI Taxonomy" id="382380"/>
    <lineage>
        <taxon>Eukaryota</taxon>
        <taxon>Sar</taxon>
        <taxon>Stramenopiles</taxon>
        <taxon>Ochrophyta</taxon>
        <taxon>Bacillariophyta</taxon>
        <taxon>Coscinodiscophyceae</taxon>
        <taxon>Thalassiosirophycidae</taxon>
        <taxon>Stephanodiscales</taxon>
        <taxon>Stephanodiscaceae</taxon>
        <taxon>Cyclostephanos</taxon>
    </lineage>
</organism>
<name>A0ABD3SDH4_9STRA</name>
<keyword evidence="2" id="KW-1185">Reference proteome</keyword>
<proteinExistence type="predicted"/>
<sequence length="1566" mass="176354">MLASTLRRSRFYVGYNAISGRFVIPSASRKIADSILAATTLIESRDGHIDAVTSLSERALETSAAVRQPPAIDNHQSEPTPKITTVTFSDIAAASPHLLHVPKFFLCVAFNRIGVIMEDPYLVHAKELKGIGTWFTATFTDPMTKEEFSSGLAREVHAESQSSTALKPPLHLADTRIFEGRVYYRHLKLAEHAAAARAIDCYIYREKCPINIDHQLCWESPYIREEYGRSQTIDYDALMEKKCGISSRNPSSNHAKKNENEPNFSSLANSSPYLLHVPKMMLINAFQMCRIYCSNSFDVQSRTRDGKTWWTATFTDPITNETFSSGLTQAVQAKAKVGATLHPPLHLASAMIIDGKVYYDGSKFAEHAAAARAIDCYLFREGGAISSTKWRLCLENPYRTAEEGENQTIDYDTYLSQRNSVKYDNIIPGTEKNSCSLIQKMKHMLHMPKDLLDELFKVNYGVRKASYNVKEITHEKQTWYTATVTDPLTREQFPSGLGNLVRVEKKDDTSLRVPLYLAHVKILNGKVYYRKSLLAEHAAAARAIDCYLYRETHVIDDDIRLCLEDPYSTVKDGSSQRIDYDALLDERNAISVNDGSRRPIRPLSSCLFHVPTEFFNRAMINKYDDICVYNAKEITHENQIWYTATVTDPLTKEQFSSGIGNIVRVEKKDKTSLKVPLYLAHVKILNGKVYYRHKWLAKQAAAARAIDCYIYRAGYPDNNRMRLCLEDPYSKEDANQQIDYEDLLKKRNELTANADDEELEVDLTHLFRADEHPVNDGKVYEVDSGRDDFPAVTSSFVEETNNVTRVHNSLSTMGRILEIWTETPCFDPFSEQSYSNPTSLHEFASPKSRIKSILNWYERVNSEPINEGEALALVNLCNKILKSLGKANIDLRLEELEKGVSVQEDAKTILDRIISLSIAFDCRNPSFLCADTFTAYINCLNREKPANSAALAESLLKKMISNGNLNGINLPPPDVGTYNAVLGLWALVEGVEGQCSVNRVYSLLETDSSGSDNEKSLHPNKETFMTLLSVNSMNDGKFSFEQAKLWLHSLPALVADADFFSAALSSPSIKVSSNPANLRYANSWISSGDQFIGGFKSTSSAHSKDEADDMVKWLLYAEECGVVPNAEMYEAVIRAWIKTGTKDGLLLAEDWAKRAVSSNARIRDETFHPIIAAWAFCQAERAPARIKEWINQLTLLSTTKPHLKPSINTLSAQIISWRNVQAGIVDKAYKTQVDDTVTDSAVVGNKSKMLRDVEMTFAAAENCMHHLKDFFPLTKLHDVRDTKAIMSMLTHTIEAWGCASRFAQLNPTGSASLDSSHGIYEMMKVARLLDANIYGEITGEDEAHKILDLMGESYSEIISQLYQLDSASDSATPATSFFFREVADVEKMLYDFDFFARSRQGNFTPKSKTLRHKLYKEVLRGCAGVKSPADNGHVVRLCRLIMEQLSLLDEQCLDSGNGNVKEDITEIFVDIALLFGTAVKNPHERTYVLTVMWNNASHFFERRRKHESSSYATVDRARLIGAIRKAMKDSRLTEPFLYNFDSRPPKRRGKGNTWLAFVEELLGNRK</sequence>
<evidence type="ECO:0000313" key="2">
    <source>
        <dbReference type="Proteomes" id="UP001530377"/>
    </source>
</evidence>
<dbReference type="Proteomes" id="UP001530377">
    <property type="component" value="Unassembled WGS sequence"/>
</dbReference>
<protein>
    <submittedName>
        <fullName evidence="1">Uncharacterized protein</fullName>
    </submittedName>
</protein>
<gene>
    <name evidence="1" type="ORF">ACHAXA_006889</name>
</gene>
<comment type="caution">
    <text evidence="1">The sequence shown here is derived from an EMBL/GenBank/DDBJ whole genome shotgun (WGS) entry which is preliminary data.</text>
</comment>
<evidence type="ECO:0000313" key="1">
    <source>
        <dbReference type="EMBL" id="KAL3822461.1"/>
    </source>
</evidence>
<dbReference type="EMBL" id="JALLPB020000065">
    <property type="protein sequence ID" value="KAL3822461.1"/>
    <property type="molecule type" value="Genomic_DNA"/>
</dbReference>